<dbReference type="SUPFAM" id="SSF50978">
    <property type="entry name" value="WD40 repeat-like"/>
    <property type="match status" value="1"/>
</dbReference>
<dbReference type="PROSITE" id="PS50082">
    <property type="entry name" value="WD_REPEATS_2"/>
    <property type="match status" value="1"/>
</dbReference>
<gene>
    <name evidence="6" type="ORF">pdam_00014349</name>
</gene>
<evidence type="ECO:0000313" key="6">
    <source>
        <dbReference type="EMBL" id="RMX40232.1"/>
    </source>
</evidence>
<evidence type="ECO:0000259" key="5">
    <source>
        <dbReference type="Pfam" id="PF25469"/>
    </source>
</evidence>
<dbReference type="InterPro" id="IPR036322">
    <property type="entry name" value="WD40_repeat_dom_sf"/>
</dbReference>
<protein>
    <submittedName>
        <fullName evidence="6">Uncharacterized protein</fullName>
    </submittedName>
</protein>
<dbReference type="Pfam" id="PF25469">
    <property type="entry name" value="WHD_NWD1"/>
    <property type="match status" value="1"/>
</dbReference>
<dbReference type="InterPro" id="IPR015943">
    <property type="entry name" value="WD40/YVTN_repeat-like_dom_sf"/>
</dbReference>
<sequence>MGNGNTKATTLRQVVLANQKFRQALQLWEDDRSEREPWRTILRKAPSVVYRKRKELLQNEDEELVEYFNNLLQGNIKPDSRWSLPSKEIAIFLSSTFTDMSTERDLLMEDVYPYLREFCRRLGYNFSVADMRWGVRDEMTDEHQAVEICVTEVQRCRKESIGPYMVCIIGDKYGYRPIPNKIDKEVFQMLLSSVKSQPGSKSASELLEKWYKLDENSFPAAYILLPVSTYYPHAYKNSAGVDTMTKARQERNQWWQNLVTMREALKKAASQIDVTAFPLCNMTEEDFKISVTEEEIMTGIRGEDMDPNYMFLFLRSLNGLDEIDPNNNGFVNRYVDVEECGLQSHSTNRNDAKCSLQRLRDSCQEFMPSANICRYSLTLHVTKDGHIDVKKNKEEVKSFCDKFCQLMVDGIQEAVAKHKVIDDPLYLEVLNHATMAEKRTEAFMEGYLKMDNGGKPFIVHGISGCGKTSLMAKVYDMSIENWSGVETGRIGYINYASIPIAFVMLQRSVLFLDSLDQLSDQDDGRALRWLPTSLPKNVHIVVSTLPNTGGCLAVLKTKLKPESNADFYLEVSCLESSDAESILDMRLEKDKRRLTAQQRSQVLETCSKPTALYMKLACDTALRWKSFTENTHNELRPTATELIIQLFERLITEHGEKFVRRALGYITASKSGLSKSELEDILSCDDIVLADEVFKYHVPPIRRLPPLLWTRLCNDLGDRQTTAQDNSNCNSSLIVCQIPWLMAKCKAGKAFELTLELSEASLKCSNDNSVIIEDVYSCIRANAQQLSQFPELVPQLCLNEPDISYCATMAKTYLETANKAEGAKITLWRDLTKMESRKINVASFKHPAGVKKCVFSKGCKYLATYATDGVLRVFMVASGYTVMTKHCECQVISFPASIDQCHWVAIAGSHSIVRYGLGTGGQHEGTTLQEINVDCEIDDKASIVSTKKGKAWEIFLATSHGKLRSYSTSPSSNGQPVMKEELPRRPKVLTISPDGNSLAFGSDKMYLWSPKTHKVRYDFSLAILELKAEKERFSPFLNEHECIFFYFDKDVRVFETGKKTAPKMDGATISFSRKGAKLGAVLSNGTYIWNIQSAKLLKTLAMNCLGVEFVVFSPDFGHIATQDLKDKEHLQVLCMAPKPYDKSPEWETLTGHSDEIRTCCIGNRESGHPLIATASDDSTVQLWDTRNMPSPRVVKLPNHNSPVQECTFSNDNRLAVSCSLTETWVWQAQSPVHRLHRLHPASGNGASGTCPCFSEDTSFVSVFVETGVDVWHLKSGVDPHGSDRSLLMGAHRTLTFLTVRHLFTKFTSDGLYTCLFTESEPETVRLYLAINKYSLEKWAKHELKDPPPKDLNEREAFEQRFSVDSGNQITEAAISNTCGRLVAISVPRQSNSQDWMKGPAEVHLWDLNNHTNWKVQISLHPTIIRRVKVGCEYLVTFVQCRNDVTASQKVRSDRTKRRSSYSVSSVADEGIFHVIDREGLTVQTFQIPGQFSGLSVVNGESCLRKISEELLTYSLQEGVVKVQEVRSNKVMGTFTVNNTEITAVNISSKGKSAVVGCANGNVHIIEMI</sequence>
<evidence type="ECO:0000256" key="3">
    <source>
        <dbReference type="PROSITE-ProRule" id="PRU00221"/>
    </source>
</evidence>
<feature type="domain" description="DUF4062" evidence="4">
    <location>
        <begin position="91"/>
        <end position="176"/>
    </location>
</feature>
<comment type="caution">
    <text evidence="6">The sequence shown here is derived from an EMBL/GenBank/DDBJ whole genome shotgun (WGS) entry which is preliminary data.</text>
</comment>
<keyword evidence="2" id="KW-0677">Repeat</keyword>
<dbReference type="SUPFAM" id="SSF52540">
    <property type="entry name" value="P-loop containing nucleoside triphosphate hydrolases"/>
    <property type="match status" value="1"/>
</dbReference>
<dbReference type="Pfam" id="PF13271">
    <property type="entry name" value="DUF4062"/>
    <property type="match status" value="1"/>
</dbReference>
<dbReference type="InterPro" id="IPR011047">
    <property type="entry name" value="Quinoprotein_ADH-like_sf"/>
</dbReference>
<evidence type="ECO:0000256" key="1">
    <source>
        <dbReference type="ARBA" id="ARBA00022574"/>
    </source>
</evidence>
<dbReference type="InterPro" id="IPR025139">
    <property type="entry name" value="DUF4062"/>
</dbReference>
<keyword evidence="7" id="KW-1185">Reference proteome</keyword>
<dbReference type="OrthoDB" id="2325716at2759"/>
<evidence type="ECO:0000256" key="2">
    <source>
        <dbReference type="ARBA" id="ARBA00022737"/>
    </source>
</evidence>
<dbReference type="InterPro" id="IPR057588">
    <property type="entry name" value="NWD1/2-like_WH"/>
</dbReference>
<feature type="domain" description="NWD1/2-like winged helix-turn-helix" evidence="5">
    <location>
        <begin position="636"/>
        <end position="717"/>
    </location>
</feature>
<dbReference type="Gene3D" id="2.130.10.10">
    <property type="entry name" value="YVTN repeat-like/Quinoprotein amine dehydrogenase"/>
    <property type="match status" value="2"/>
</dbReference>
<dbReference type="PROSITE" id="PS00678">
    <property type="entry name" value="WD_REPEATS_1"/>
    <property type="match status" value="1"/>
</dbReference>
<dbReference type="Gene3D" id="1.25.40.370">
    <property type="match status" value="1"/>
</dbReference>
<dbReference type="InterPro" id="IPR027417">
    <property type="entry name" value="P-loop_NTPase"/>
</dbReference>
<dbReference type="EMBL" id="RCHS01003672">
    <property type="protein sequence ID" value="RMX40232.1"/>
    <property type="molecule type" value="Genomic_DNA"/>
</dbReference>
<dbReference type="SUPFAM" id="SSF50998">
    <property type="entry name" value="Quinoprotein alcohol dehydrogenase-like"/>
    <property type="match status" value="1"/>
</dbReference>
<dbReference type="Proteomes" id="UP000275408">
    <property type="component" value="Unassembled WGS sequence"/>
</dbReference>
<name>A0A3M6TFR0_POCDA</name>
<dbReference type="STRING" id="46731.A0A3M6TFR0"/>
<organism evidence="6 7">
    <name type="scientific">Pocillopora damicornis</name>
    <name type="common">Cauliflower coral</name>
    <name type="synonym">Millepora damicornis</name>
    <dbReference type="NCBI Taxonomy" id="46731"/>
    <lineage>
        <taxon>Eukaryota</taxon>
        <taxon>Metazoa</taxon>
        <taxon>Cnidaria</taxon>
        <taxon>Anthozoa</taxon>
        <taxon>Hexacorallia</taxon>
        <taxon>Scleractinia</taxon>
        <taxon>Astrocoeniina</taxon>
        <taxon>Pocilloporidae</taxon>
        <taxon>Pocillopora</taxon>
    </lineage>
</organism>
<reference evidence="6 7" key="1">
    <citation type="journal article" date="2018" name="Sci. Rep.">
        <title>Comparative analysis of the Pocillopora damicornis genome highlights role of immune system in coral evolution.</title>
        <authorList>
            <person name="Cunning R."/>
            <person name="Bay R.A."/>
            <person name="Gillette P."/>
            <person name="Baker A.C."/>
            <person name="Traylor-Knowles N."/>
        </authorList>
    </citation>
    <scope>NUCLEOTIDE SEQUENCE [LARGE SCALE GENOMIC DNA]</scope>
    <source>
        <strain evidence="6">RSMAS</strain>
        <tissue evidence="6">Whole animal</tissue>
    </source>
</reference>
<dbReference type="PANTHER" id="PTHR19871:SF42">
    <property type="match status" value="1"/>
</dbReference>
<dbReference type="InterPro" id="IPR001680">
    <property type="entry name" value="WD40_rpt"/>
</dbReference>
<feature type="repeat" description="WD" evidence="3">
    <location>
        <begin position="1149"/>
        <end position="1193"/>
    </location>
</feature>
<dbReference type="InterPro" id="IPR019775">
    <property type="entry name" value="WD40_repeat_CS"/>
</dbReference>
<dbReference type="Pfam" id="PF00400">
    <property type="entry name" value="WD40"/>
    <property type="match status" value="1"/>
</dbReference>
<accession>A0A3M6TFR0</accession>
<keyword evidence="1 3" id="KW-0853">WD repeat</keyword>
<proteinExistence type="predicted"/>
<evidence type="ECO:0000313" key="7">
    <source>
        <dbReference type="Proteomes" id="UP000275408"/>
    </source>
</evidence>
<dbReference type="SMART" id="SM00320">
    <property type="entry name" value="WD40"/>
    <property type="match status" value="4"/>
</dbReference>
<dbReference type="InterPro" id="IPR052752">
    <property type="entry name" value="NACHT-WD_repeat"/>
</dbReference>
<dbReference type="PANTHER" id="PTHR19871">
    <property type="entry name" value="BETA TRANSDUCIN-RELATED PROTEIN"/>
    <property type="match status" value="1"/>
</dbReference>
<evidence type="ECO:0000259" key="4">
    <source>
        <dbReference type="Pfam" id="PF13271"/>
    </source>
</evidence>